<dbReference type="SUPFAM" id="SSF81324">
    <property type="entry name" value="Voltage-gated potassium channels"/>
    <property type="match status" value="1"/>
</dbReference>
<evidence type="ECO:0000256" key="10">
    <source>
        <dbReference type="ARBA" id="ARBA00023303"/>
    </source>
</evidence>
<dbReference type="SUPFAM" id="SSF51206">
    <property type="entry name" value="cAMP-binding domain-like"/>
    <property type="match status" value="1"/>
</dbReference>
<dbReference type="InterPro" id="IPR028325">
    <property type="entry name" value="VG_K_chnl"/>
</dbReference>
<dbReference type="PROSITE" id="PS00889">
    <property type="entry name" value="CNMP_BINDING_2"/>
    <property type="match status" value="1"/>
</dbReference>
<feature type="region of interest" description="Disordered" evidence="11">
    <location>
        <begin position="423"/>
        <end position="445"/>
    </location>
</feature>
<reference evidence="14 15" key="1">
    <citation type="submission" date="2022-04" db="EMBL/GenBank/DDBJ databases">
        <authorList>
            <person name="Grouzdev D.S."/>
            <person name="Pantiukh K.S."/>
            <person name="Krutkina M.S."/>
        </authorList>
    </citation>
    <scope>NUCLEOTIDE SEQUENCE [LARGE SCALE GENOMIC DNA]</scope>
    <source>
        <strain evidence="14 15">6x-1</strain>
    </source>
</reference>
<dbReference type="Gene3D" id="1.10.287.70">
    <property type="match status" value="1"/>
</dbReference>
<dbReference type="InterPro" id="IPR005821">
    <property type="entry name" value="Ion_trans_dom"/>
</dbReference>
<keyword evidence="7 12" id="KW-1133">Transmembrane helix</keyword>
<evidence type="ECO:0000256" key="3">
    <source>
        <dbReference type="ARBA" id="ARBA00022538"/>
    </source>
</evidence>
<keyword evidence="6" id="KW-0630">Potassium</keyword>
<dbReference type="InterPro" id="IPR018488">
    <property type="entry name" value="cNMP-bd_CS"/>
</dbReference>
<feature type="transmembrane region" description="Helical" evidence="12">
    <location>
        <begin position="265"/>
        <end position="289"/>
    </location>
</feature>
<sequence length="445" mass="48753">MGEVPGGEKGADPSGTGNGGQTVPPPGGRAPTGAGARWANRRWLFSRANRRRLYEILERDSAQDRTAEQVNRVLILLIVLNTLAALLETVPSLLLHDRPEFRLFEMASLVVFAVEYMVRVWVAPENPRYRGLSAAKARRRYVRSLPAIVDLIAWLPFAVAFLTSGLDLRALAILRVLRFAKLARYSPGMQSLLDVLRSERQSLLACFWLVAAAVLVSASAMYIAERGAQPDTFSSIPAAMWWALATITTVGYGDVVPITMPGRIIAGFTMLAGVITLALPVGIIATAFAETIKRRDFVITWGMVARVPLFADLDAAAIGEIHRLLSSHTAEPGEILERRGEPARSMYFIASGEVDLEFDDGPVVLGEGQFFGELALLNHTRRAATARARRRSMLLILSADDLDMVMRRRPEIGRRIRAMAHEKYGPRPLQSSGDIAASEVAGKAE</sequence>
<evidence type="ECO:0000256" key="1">
    <source>
        <dbReference type="ARBA" id="ARBA00004141"/>
    </source>
</evidence>
<evidence type="ECO:0000256" key="4">
    <source>
        <dbReference type="ARBA" id="ARBA00022692"/>
    </source>
</evidence>
<keyword evidence="4 12" id="KW-0812">Transmembrane</keyword>
<keyword evidence="9 12" id="KW-0472">Membrane</keyword>
<proteinExistence type="predicted"/>
<evidence type="ECO:0000256" key="12">
    <source>
        <dbReference type="SAM" id="Phobius"/>
    </source>
</evidence>
<evidence type="ECO:0000256" key="9">
    <source>
        <dbReference type="ARBA" id="ARBA00023136"/>
    </source>
</evidence>
<dbReference type="Proteomes" id="UP001203284">
    <property type="component" value="Unassembled WGS sequence"/>
</dbReference>
<keyword evidence="5" id="KW-0631">Potassium channel</keyword>
<evidence type="ECO:0000256" key="11">
    <source>
        <dbReference type="SAM" id="MobiDB-lite"/>
    </source>
</evidence>
<evidence type="ECO:0000313" key="14">
    <source>
        <dbReference type="EMBL" id="MCK0198845.1"/>
    </source>
</evidence>
<dbReference type="InterPro" id="IPR018490">
    <property type="entry name" value="cNMP-bd_dom_sf"/>
</dbReference>
<feature type="transmembrane region" description="Helical" evidence="12">
    <location>
        <begin position="73"/>
        <end position="94"/>
    </location>
</feature>
<keyword evidence="8" id="KW-0406">Ion transport</keyword>
<evidence type="ECO:0000313" key="15">
    <source>
        <dbReference type="Proteomes" id="UP001203284"/>
    </source>
</evidence>
<comment type="subcellular location">
    <subcellularLocation>
        <location evidence="1">Membrane</location>
        <topology evidence="1">Multi-pass membrane protein</topology>
    </subcellularLocation>
</comment>
<feature type="domain" description="Cyclic nucleotide-binding" evidence="13">
    <location>
        <begin position="309"/>
        <end position="423"/>
    </location>
</feature>
<keyword evidence="3" id="KW-0633">Potassium transport</keyword>
<keyword evidence="10" id="KW-0407">Ion channel</keyword>
<protein>
    <submittedName>
        <fullName evidence="14">Cyclic nucleotide-gated ion channel/potassium channel family protein</fullName>
    </submittedName>
</protein>
<evidence type="ECO:0000256" key="8">
    <source>
        <dbReference type="ARBA" id="ARBA00023065"/>
    </source>
</evidence>
<feature type="transmembrane region" description="Helical" evidence="12">
    <location>
        <begin position="202"/>
        <end position="224"/>
    </location>
</feature>
<evidence type="ECO:0000256" key="6">
    <source>
        <dbReference type="ARBA" id="ARBA00022958"/>
    </source>
</evidence>
<organism evidence="14 15">
    <name type="scientific">Ancylobacter crimeensis</name>
    <dbReference type="NCBI Taxonomy" id="2579147"/>
    <lineage>
        <taxon>Bacteria</taxon>
        <taxon>Pseudomonadati</taxon>
        <taxon>Pseudomonadota</taxon>
        <taxon>Alphaproteobacteria</taxon>
        <taxon>Hyphomicrobiales</taxon>
        <taxon>Xanthobacteraceae</taxon>
        <taxon>Ancylobacter</taxon>
    </lineage>
</organism>
<evidence type="ECO:0000256" key="5">
    <source>
        <dbReference type="ARBA" id="ARBA00022826"/>
    </source>
</evidence>
<dbReference type="PANTHER" id="PTHR11537">
    <property type="entry name" value="VOLTAGE-GATED POTASSIUM CHANNEL"/>
    <property type="match status" value="1"/>
</dbReference>
<comment type="caution">
    <text evidence="14">The sequence shown here is derived from an EMBL/GenBank/DDBJ whole genome shotgun (WGS) entry which is preliminary data.</text>
</comment>
<feature type="transmembrane region" description="Helical" evidence="12">
    <location>
        <begin position="145"/>
        <end position="166"/>
    </location>
</feature>
<dbReference type="EMBL" id="JALKCH010000015">
    <property type="protein sequence ID" value="MCK0198845.1"/>
    <property type="molecule type" value="Genomic_DNA"/>
</dbReference>
<dbReference type="Pfam" id="PF00027">
    <property type="entry name" value="cNMP_binding"/>
    <property type="match status" value="1"/>
</dbReference>
<dbReference type="Gene3D" id="2.60.120.10">
    <property type="entry name" value="Jelly Rolls"/>
    <property type="match status" value="1"/>
</dbReference>
<dbReference type="Pfam" id="PF00520">
    <property type="entry name" value="Ion_trans"/>
    <property type="match status" value="1"/>
</dbReference>
<evidence type="ECO:0000256" key="7">
    <source>
        <dbReference type="ARBA" id="ARBA00022989"/>
    </source>
</evidence>
<feature type="region of interest" description="Disordered" evidence="11">
    <location>
        <begin position="1"/>
        <end position="35"/>
    </location>
</feature>
<dbReference type="PROSITE" id="PS50042">
    <property type="entry name" value="CNMP_BINDING_3"/>
    <property type="match status" value="1"/>
</dbReference>
<dbReference type="CDD" id="cd00038">
    <property type="entry name" value="CAP_ED"/>
    <property type="match status" value="1"/>
</dbReference>
<accession>A0ABT0DFW3</accession>
<dbReference type="RefSeq" id="WP_247030742.1">
    <property type="nucleotide sequence ID" value="NZ_JALKCH010000015.1"/>
</dbReference>
<keyword evidence="15" id="KW-1185">Reference proteome</keyword>
<dbReference type="SMART" id="SM00100">
    <property type="entry name" value="cNMP"/>
    <property type="match status" value="1"/>
</dbReference>
<gene>
    <name evidence="14" type="ORF">MWN34_18250</name>
</gene>
<dbReference type="PRINTS" id="PR00169">
    <property type="entry name" value="KCHANNEL"/>
</dbReference>
<keyword evidence="2" id="KW-0813">Transport</keyword>
<evidence type="ECO:0000259" key="13">
    <source>
        <dbReference type="PROSITE" id="PS50042"/>
    </source>
</evidence>
<dbReference type="InterPro" id="IPR000595">
    <property type="entry name" value="cNMP-bd_dom"/>
</dbReference>
<feature type="transmembrane region" description="Helical" evidence="12">
    <location>
        <begin position="236"/>
        <end position="253"/>
    </location>
</feature>
<name>A0ABT0DFW3_9HYPH</name>
<dbReference type="PANTHER" id="PTHR11537:SF254">
    <property type="entry name" value="POTASSIUM VOLTAGE-GATED CHANNEL PROTEIN SHAB"/>
    <property type="match status" value="1"/>
</dbReference>
<evidence type="ECO:0000256" key="2">
    <source>
        <dbReference type="ARBA" id="ARBA00022448"/>
    </source>
</evidence>
<dbReference type="InterPro" id="IPR014710">
    <property type="entry name" value="RmlC-like_jellyroll"/>
</dbReference>